<dbReference type="GO" id="GO:0030301">
    <property type="term" value="P:cholesterol transport"/>
    <property type="evidence" value="ECO:0007669"/>
    <property type="project" value="TreeGrafter"/>
</dbReference>
<evidence type="ECO:0000256" key="4">
    <source>
        <dbReference type="ARBA" id="ARBA00022729"/>
    </source>
</evidence>
<dbReference type="GO" id="GO:0042632">
    <property type="term" value="P:cholesterol homeostasis"/>
    <property type="evidence" value="ECO:0007669"/>
    <property type="project" value="TreeGrafter"/>
</dbReference>
<dbReference type="Pfam" id="PF01347">
    <property type="entry name" value="Vitellogenin_N"/>
    <property type="match status" value="1"/>
</dbReference>
<reference evidence="11" key="1">
    <citation type="journal article" date="2014" name="PLoS ONE">
        <title>The genome and linkage map of the northern pike (Esox lucius): conserved synteny revealed between the salmonid sister group and the Neoteleostei.</title>
        <authorList>
            <person name="Rondeau E.B."/>
            <person name="Minkley D.R."/>
            <person name="Leong J.S."/>
            <person name="Messmer A.M."/>
            <person name="Jantzen J.R."/>
            <person name="von Schalburg K.R."/>
            <person name="Lemon C."/>
            <person name="Bird N.H."/>
            <person name="Koop B.F."/>
        </authorList>
    </citation>
    <scope>NUCLEOTIDE SEQUENCE</scope>
</reference>
<dbReference type="InterPro" id="IPR011030">
    <property type="entry name" value="Lipovitellin_superhlx_dom"/>
</dbReference>
<dbReference type="GO" id="GO:0042953">
    <property type="term" value="P:lipoprotein transport"/>
    <property type="evidence" value="ECO:0007669"/>
    <property type="project" value="TreeGrafter"/>
</dbReference>
<dbReference type="Gene3D" id="2.20.80.10">
    <property type="entry name" value="Lipovitellin-phosvitin complex, chain A, domain 4"/>
    <property type="match status" value="1"/>
</dbReference>
<dbReference type="GO" id="GO:0034359">
    <property type="term" value="C:mature chylomicron"/>
    <property type="evidence" value="ECO:0007669"/>
    <property type="project" value="TreeGrafter"/>
</dbReference>
<dbReference type="CTD" id="321166"/>
<proteinExistence type="predicted"/>
<dbReference type="InterPro" id="IPR015819">
    <property type="entry name" value="Lipid_transp_b-sht_shell"/>
</dbReference>
<evidence type="ECO:0000256" key="2">
    <source>
        <dbReference type="ARBA" id="ARBA00022448"/>
    </source>
</evidence>
<dbReference type="GO" id="GO:0034361">
    <property type="term" value="C:very-low-density lipoprotein particle"/>
    <property type="evidence" value="ECO:0007669"/>
    <property type="project" value="TreeGrafter"/>
</dbReference>
<dbReference type="InParanoid" id="A0A6Q2X4Z4"/>
<dbReference type="KEGG" id="els:105021668"/>
<dbReference type="Gene3D" id="1.25.10.20">
    <property type="entry name" value="Vitellinogen, superhelical"/>
    <property type="match status" value="1"/>
</dbReference>
<dbReference type="OrthoDB" id="6484170at2759"/>
<keyword evidence="6" id="KW-0325">Glycoprotein</keyword>
<dbReference type="SMART" id="SM01169">
    <property type="entry name" value="DUF1943"/>
    <property type="match status" value="1"/>
</dbReference>
<dbReference type="GO" id="GO:0034362">
    <property type="term" value="C:low-density lipoprotein particle"/>
    <property type="evidence" value="ECO:0007669"/>
    <property type="project" value="TreeGrafter"/>
</dbReference>
<dbReference type="SMART" id="SM00638">
    <property type="entry name" value="LPD_N"/>
    <property type="match status" value="1"/>
</dbReference>
<evidence type="ECO:0000256" key="6">
    <source>
        <dbReference type="ARBA" id="ARBA00023180"/>
    </source>
</evidence>
<dbReference type="InterPro" id="IPR015817">
    <property type="entry name" value="Vitellinogen_open_b-sht_sub1"/>
</dbReference>
<dbReference type="InterPro" id="IPR052418">
    <property type="entry name" value="Apolipoprotein_B"/>
</dbReference>
<name>A0A6Q2X4Z4_ESOLU</name>
<evidence type="ECO:0000313" key="11">
    <source>
        <dbReference type="Proteomes" id="UP000265140"/>
    </source>
</evidence>
<protein>
    <recommendedName>
        <fullName evidence="9">Vitellogenin domain-containing protein</fullName>
    </recommendedName>
</protein>
<dbReference type="SUPFAM" id="SSF48431">
    <property type="entry name" value="Lipovitellin-phosvitin complex, superhelical domain"/>
    <property type="match status" value="1"/>
</dbReference>
<dbReference type="Proteomes" id="UP000265140">
    <property type="component" value="Chromosome 14"/>
</dbReference>
<reference evidence="10" key="2">
    <citation type="submission" date="2020-02" db="EMBL/GenBank/DDBJ databases">
        <title>Esox lucius (northern pike) genome, fEsoLuc1, primary haplotype.</title>
        <authorList>
            <person name="Myers G."/>
            <person name="Karagic N."/>
            <person name="Meyer A."/>
            <person name="Pippel M."/>
            <person name="Reichard M."/>
            <person name="Winkler S."/>
            <person name="Tracey A."/>
            <person name="Sims Y."/>
            <person name="Howe K."/>
            <person name="Rhie A."/>
            <person name="Formenti G."/>
            <person name="Durbin R."/>
            <person name="Fedrigo O."/>
            <person name="Jarvis E.D."/>
        </authorList>
    </citation>
    <scope>NUCLEOTIDE SEQUENCE [LARGE SCALE GENOMIC DNA]</scope>
</reference>
<evidence type="ECO:0000256" key="1">
    <source>
        <dbReference type="ARBA" id="ARBA00004613"/>
    </source>
</evidence>
<dbReference type="FunFam" id="2.30.230.10:FF:000003">
    <property type="entry name" value="Apolipoprotein B"/>
    <property type="match status" value="1"/>
</dbReference>
<dbReference type="InterPro" id="IPR001747">
    <property type="entry name" value="Vitellogenin_N"/>
</dbReference>
<dbReference type="RefSeq" id="XP_010887775.2">
    <property type="nucleotide sequence ID" value="XM_010889473.4"/>
</dbReference>
<comment type="caution">
    <text evidence="7">Lacks conserved residue(s) required for the propagation of feature annotation.</text>
</comment>
<evidence type="ECO:0000256" key="8">
    <source>
        <dbReference type="SAM" id="SignalP"/>
    </source>
</evidence>
<dbReference type="InterPro" id="IPR015255">
    <property type="entry name" value="Vitellinogen_open_b-sht"/>
</dbReference>
<comment type="subcellular location">
    <subcellularLocation>
        <location evidence="1">Secreted</location>
    </subcellularLocation>
</comment>
<keyword evidence="3" id="KW-0964">Secreted</keyword>
<dbReference type="PANTHER" id="PTHR13769">
    <property type="entry name" value="APOLIPOPROTEIN B"/>
    <property type="match status" value="1"/>
</dbReference>
<evidence type="ECO:0000313" key="10">
    <source>
        <dbReference type="Ensembl" id="ENSELUP00000048166.2"/>
    </source>
</evidence>
<dbReference type="OMA" id="QIAYNME"/>
<dbReference type="GO" id="GO:0050750">
    <property type="term" value="F:low-density lipoprotein particle receptor binding"/>
    <property type="evidence" value="ECO:0007669"/>
    <property type="project" value="TreeGrafter"/>
</dbReference>
<dbReference type="GO" id="GO:0006642">
    <property type="term" value="P:triglyceride mobilization"/>
    <property type="evidence" value="ECO:0007669"/>
    <property type="project" value="TreeGrafter"/>
</dbReference>
<dbReference type="PROSITE" id="PS51211">
    <property type="entry name" value="VITELLOGENIN"/>
    <property type="match status" value="1"/>
</dbReference>
<evidence type="ECO:0000256" key="3">
    <source>
        <dbReference type="ARBA" id="ARBA00022525"/>
    </source>
</evidence>
<accession>A0A6Q2X4Z4</accession>
<dbReference type="GeneID" id="105021668"/>
<reference evidence="10" key="3">
    <citation type="submission" date="2025-08" db="UniProtKB">
        <authorList>
            <consortium name="Ensembl"/>
        </authorList>
    </citation>
    <scope>IDENTIFICATION</scope>
</reference>
<dbReference type="SUPFAM" id="SSF56968">
    <property type="entry name" value="Lipovitellin-phosvitin complex, beta-sheet shell regions"/>
    <property type="match status" value="2"/>
</dbReference>
<keyword evidence="4 8" id="KW-0732">Signal</keyword>
<evidence type="ECO:0000256" key="5">
    <source>
        <dbReference type="ARBA" id="ARBA00023055"/>
    </source>
</evidence>
<dbReference type="Gene3D" id="2.20.50.20">
    <property type="entry name" value="Lipovitellin. Chain A, domain 3"/>
    <property type="match status" value="1"/>
</dbReference>
<dbReference type="PANTHER" id="PTHR13769:SF5">
    <property type="entry name" value="APOLIPOPROTEIN B-100-RELATED"/>
    <property type="match status" value="1"/>
</dbReference>
<dbReference type="InterPro" id="IPR009454">
    <property type="entry name" value="Lipid_transpt_open_b-sht"/>
</dbReference>
<sequence length="3617" mass="400174">MGDTKLSLLLLVTALALAYAQDNTEKSPTCLLAKGYKTLHKYQYVYEFESLNAVNGASNLRNGPKGSCKVEIEVPRSCSYILRVTDCNLNEVVDVDAEGNHMFEPVSRTQEFASAMEKHPLRFVVDGANNVKLYPEGDEPTKILNVKRGIISALAVPLLEEEKNRKMPTIHGLCKTAYKVNAKNAVSTDVTLNRDLSKCDHFIPQRDHTSPLALISGMHYPLSKLIKSSQTCNYMFDNSKKHMMSGACTEKHILLPFSHKGEYGFTNVGKQSLTLLKVSTHNERVFDHDEANLRGLPMEAAEDKSVVQDKNAVLAVLRELATLANGEKRAHLFQQLVGMVRGMKAETLSPAVQEALEVSGPLTYQVLAQCGTPECSSAIMQILRSFDSSAVEVDPIVFAMGLVPNPSALLVTDILSMAQYKQSKPILYALSNVVKRFYKAEGKVTLEIKAAADFAATQLGDCSGDQEQVFLVLRVIGNMAKAVGAASPALKSAVIQCINQPAASPEVQQAAIQVFRQTPVPEEGREVLVQALWRDPSPVQKRIAAYLVLMKDPNTADLAQLASSLRNDQDLQTKSFIISHLTNILESTAPETQELREKILNALQGNEVGTIMDPLKFSRNYKIGSVEGNMLFEGTSYLPKEVMLEMTLKAFGYDIDMVEVGLEGKGFEPAIDALFGENGFFPDTVLKTVYFISDKMPMQVNDVLKDIMPALKKDRMKRQASQNIATEIIRNFEKLLSDLKAQESPEAMVYLRLLGNELGYLKAKDVEKMAYSAGLMIHNVLRMFPTHVPKLMKGLMTSTDNEVFAHYIFMDNEFFLPTATGVPLKIALSGTFTPGIKGGLDIKPGMSEFSFMPSAGIEFVTKFGCHIPESVLSRLEMHTSLYHETGLTAKITMTDNQVKLTIPAPQGPTKVISITNKMYAVTSAEVKPIPSLMEDRIDSSDCIAFFAGMKYCATLQYSDAGSHNTAPYFPLTGDSKFAVEIHPTGDVTEYTATIDHNLLKDGDQGHEKVDVVRMVLKAEGVTSTEATATTKYNWNKNVLTTDIQVPDFDLEARLRMGVVDGSAMGKGTHSISLDLLKNNVPTLSLVGSTRVEAMKNAMLQVQLLVPLIEADATITANLKRDKELQLEFESDVKLQETNSVQKITFTYDDNRIVAEVKSDINSEIHAEEIQKMVNDFLDEQLGMTDMKVRHILTKSVETTNNFLEKYTNDIPYMLNLRVPEMPEIALPDKLFLNAEATAAYHFSNEHTPLPFGGISSNELNFPPFFGKAEVSTKVNSNLYNLEGSASAEKENVEMPSYYTKFNLIGSCPLELLSFKTEGSGLLARMPDDSTKTHVQASVSHRLVDATLSIMEIGSVTDKINVKSDRKIEVTSPLGLSAALVHTGLLSINTEEISGDNNVELTIKAGPAYGKTIAAQSFAFFPFKPDAAKVDSSLKIDSSILQVDNTVILSLVNGELDVLSNTKVFEDIVINTAELTFRDNQLSLKCDTKGLALGMKINNKADFLVGSGAVKITAETKADHSKNEIYSIFTALLDINGLIVTSDATVKLLENKAAHKASLIFDKDGLVTTGTTSLQGPFTMENTFNVRLDTSRATLSIETKSAFNDVMVENANSLTVTHTTLGFNSKAKAIVSQRASYAHDITIDLSDYTASVNVNNDLKLLAASLIHEAQLKAEINKIDLTGILKASYAKEELKHTYEIKYADLTANVKCGTTGKLLGAHMSHNTELEMIGLAARIHNNAQFNSRLFRFDNTIRASIIPFGVNLDMIFNADGDLTLYGRHSAQLYGKFLLKAQPLAFASSHECRASITQNLDNGFSLETTLDNKMDMLVSPEVQEATLRVRSKVNSHTLNQDMKAYNNPDKLGLELSGTLITSLLDTADSKDQEFRISGFLKYDKNIDSHIIHLPFLESLPAILQDIKNIIVRMAEALQNYMNNENTKAKLNALPQHVSDFVVKLDLEGKVVQLKQDLIKLSHDYVIKLEDLEGFLVNYKTVVENLLIDMVSGIQEVIDATKEIIISGLLSENVIQRLSERLNAINENYEITTKIVALIDAIENFIKQIDMQKLKHSSVAFLLDIDAQFEIKAKLENAMSDLKRSIENLDRTRFIKYVRDYISSFNLEANVEQLLALLPTEYISKTLESVKELIQDSQIIGSVNAFHAKLRKIIVKYDVDKKLEVLLEKFVELIKQFKIKETIQVLVNNLKAVDIPGKVMQILAEAIKILKTTEISEVIDKLNLYLNSFVHKLKSFDYNAFVDEVNRCIAEYTTHVNKLIKALEIPEKLEAFREFVNFVITSAVNFIDNLRDIRIVDMVKTLRNIVYHDILNEKHPGFIVEFETLINELDDVFRDLKLSYLPKLPEIALPEFTLSEISFPALPKVAAEKLLKIPTLQIPKINLPAVPSEFMVPCFGKLYSEIKVKTAIFSMTTSAELMNTTVAVTAPQFTVFLTSQAESPSVEILNYNFDSTTRVAFPKQRRVILTETLKFTHSALTVEHQSSVTIYGRSSQGSAKTTVKATTAPYNADIVNSVFFAIGGGMSASMDTTYNHKISLSIITSEASMKQKAVAKTESRRIALTVVNDGTIKMNSDEGTHKSELQFTMASDTAKLKITSNTDTGLLKMKQSMNTEAVMPSHISFDIRSEAEGPAIKNSLLVASGNAKLEDIMVELKANHNSELVGSLSGILSNSFIFMIRPTEVVFDFQNKGNTKLSFDEGVVAKMDLQNDYSANINPKAQKINTVAIVRFNQYKSSYNFTVGNNEREAAIIVALNGEANLDFLTYPFTIPELDLPFINMHTPEVGDVNLYENIGLKHVLITTEQSLDVDAKITYRKLPLSYLGNLLTELSLKSPMLNLNANGEINTEDDLVFRLRGTTASVYESLKAKLDCITSLTTTRGLKLATALSLQNPLIGGIHESTISLNTDNDGAAMSVATSAKIAMFIINLEANQRLVADTKNKLKVAYTLKLKGDYNVPIIRSVGMVEAEHSLRLEGASEYLSVESSTKGNIDGTIQTHNTILGALENEAVFYCNGNGLRSTSTVIASASFKGLQNTVFMIDLNETIALEASSGRVYGLLKVKSNNDANIITFKSKGIHVAQATVDFVPWKSLTSDYEISISQQSNAGDIAILEKCVVDLKCYKQTISAAAKITTPVYTTDVAADLEVDAPVVKATLKSSATSAIDFLDYDVDASITINVEEEALGLTGKVMLTHTDLTINIQNVITQAIRKKRQDEGSVSRQTLNVDITSPTFTDVNFRYTAQRDGVSASISNPSSGFLGLQLQGRSPSLLSTRLYSRYPSAPEDDVDILVIRTTADDGDKIKLQVAYNMEAPNDMLLGLKERLPLITSTLTNFLEKYQIFGHMEGLKRATINLIEDAYITANRHAPELSQLSVLFRNTVVQYQKAVQVFLDAAIKILRETQFKLPGSEEMTTLPEVLKQFTITLSIILQHTIEIINRNVELCFTVLIEMFSKIQIRMPIGNVMTGGQILDQLKVTKKEFLDRVTNLINNFERLDTGLVELSKTLEFLVEKAQVLVDNMKFDYLDDVAVYVNDLYVNFVAVIKTILDTLNTLNMEQVNRAVEHIIEMVMSLVTQFNLANTGLLDQSSEEAQAFTKVSGGKLEINLPFPFQQ</sequence>
<keyword evidence="11" id="KW-1185">Reference proteome</keyword>
<dbReference type="GO" id="GO:0120020">
    <property type="term" value="F:cholesterol transfer activity"/>
    <property type="evidence" value="ECO:0007669"/>
    <property type="project" value="TreeGrafter"/>
</dbReference>
<keyword evidence="5" id="KW-0445">Lipid transport</keyword>
<dbReference type="Pfam" id="PF09172">
    <property type="entry name" value="Vit_open_b-sht"/>
    <property type="match status" value="1"/>
</dbReference>
<feature type="signal peptide" evidence="8">
    <location>
        <begin position="1"/>
        <end position="20"/>
    </location>
</feature>
<evidence type="ECO:0000259" key="9">
    <source>
        <dbReference type="PROSITE" id="PS51211"/>
    </source>
</evidence>
<organism evidence="10 11">
    <name type="scientific">Esox lucius</name>
    <name type="common">Northern pike</name>
    <dbReference type="NCBI Taxonomy" id="8010"/>
    <lineage>
        <taxon>Eukaryota</taxon>
        <taxon>Metazoa</taxon>
        <taxon>Chordata</taxon>
        <taxon>Craniata</taxon>
        <taxon>Vertebrata</taxon>
        <taxon>Euteleostomi</taxon>
        <taxon>Actinopterygii</taxon>
        <taxon>Neopterygii</taxon>
        <taxon>Teleostei</taxon>
        <taxon>Protacanthopterygii</taxon>
        <taxon>Esociformes</taxon>
        <taxon>Esocidae</taxon>
        <taxon>Esox</taxon>
    </lineage>
</organism>
<dbReference type="Bgee" id="ENSELUG00000015353">
    <property type="expression patterns" value="Expressed in liver and 5 other cell types or tissues"/>
</dbReference>
<evidence type="ECO:0000256" key="7">
    <source>
        <dbReference type="PROSITE-ProRule" id="PRU00557"/>
    </source>
</evidence>
<dbReference type="Pfam" id="PF06448">
    <property type="entry name" value="DUF1081"/>
    <property type="match status" value="1"/>
</dbReference>
<feature type="chain" id="PRO_5044267846" description="Vitellogenin domain-containing protein" evidence="8">
    <location>
        <begin position="21"/>
        <end position="3617"/>
    </location>
</feature>
<feature type="domain" description="Vitellogenin" evidence="9">
    <location>
        <begin position="36"/>
        <end position="674"/>
    </location>
</feature>
<keyword evidence="2" id="KW-0813">Transport</keyword>
<dbReference type="GeneTree" id="ENSGT00590000083139"/>
<dbReference type="InterPro" id="IPR015816">
    <property type="entry name" value="Vitellinogen_b-sht_N"/>
</dbReference>
<dbReference type="Ensembl" id="ENSELUT00000049098.2">
    <property type="protein sequence ID" value="ENSELUP00000048166.2"/>
    <property type="gene ID" value="ENSELUG00000015353.3"/>
</dbReference>
<dbReference type="Gene3D" id="2.30.230.10">
    <property type="entry name" value="Lipovitellin, beta-sheet shell regions, chain A"/>
    <property type="match status" value="1"/>
</dbReference>
<reference evidence="10" key="4">
    <citation type="submission" date="2025-09" db="UniProtKB">
        <authorList>
            <consortium name="Ensembl"/>
        </authorList>
    </citation>
    <scope>IDENTIFICATION</scope>
</reference>